<reference evidence="1 2" key="1">
    <citation type="journal article" date="2017" name="Antonie Van Leeuwenhoek">
        <title>Rhizobium rhizosphaerae sp. nov., a novel species isolated from rice rhizosphere.</title>
        <authorList>
            <person name="Zhao J.J."/>
            <person name="Zhang J."/>
            <person name="Zhang R.J."/>
            <person name="Zhang C.W."/>
            <person name="Yin H.Q."/>
            <person name="Zhang X.X."/>
        </authorList>
    </citation>
    <scope>NUCLEOTIDE SEQUENCE [LARGE SCALE GENOMIC DNA]</scope>
    <source>
        <strain evidence="1 2">KMM 241</strain>
    </source>
</reference>
<dbReference type="EMBL" id="BAEP01000070">
    <property type="protein sequence ID" value="GAC25751.1"/>
    <property type="molecule type" value="Genomic_DNA"/>
</dbReference>
<comment type="caution">
    <text evidence="1">The sequence shown here is derived from an EMBL/GenBank/DDBJ whole genome shotgun (WGS) entry which is preliminary data.</text>
</comment>
<dbReference type="AlphaFoldDB" id="K6YP41"/>
<name>K6YP41_9ALTE</name>
<accession>K6YP41</accession>
<protein>
    <submittedName>
        <fullName evidence="1">Uncharacterized protein</fullName>
    </submittedName>
</protein>
<gene>
    <name evidence="1" type="ORF">GMES_3474</name>
</gene>
<sequence length="40" mass="4438">MRSDSSVRLIRTCVDMDQAAFSQIGFNHIVGLVLVNPFTV</sequence>
<organism evidence="1 2">
    <name type="scientific">Paraglaciecola mesophila KMM 241</name>
    <dbReference type="NCBI Taxonomy" id="1128912"/>
    <lineage>
        <taxon>Bacteria</taxon>
        <taxon>Pseudomonadati</taxon>
        <taxon>Pseudomonadota</taxon>
        <taxon>Gammaproteobacteria</taxon>
        <taxon>Alteromonadales</taxon>
        <taxon>Alteromonadaceae</taxon>
        <taxon>Paraglaciecola</taxon>
    </lineage>
</organism>
<proteinExistence type="predicted"/>
<evidence type="ECO:0000313" key="1">
    <source>
        <dbReference type="EMBL" id="GAC25751.1"/>
    </source>
</evidence>
<dbReference type="Proteomes" id="UP000006263">
    <property type="component" value="Unassembled WGS sequence"/>
</dbReference>
<evidence type="ECO:0000313" key="2">
    <source>
        <dbReference type="Proteomes" id="UP000006263"/>
    </source>
</evidence>